<evidence type="ECO:0000256" key="3">
    <source>
        <dbReference type="SAM" id="MobiDB-lite"/>
    </source>
</evidence>
<evidence type="ECO:0000256" key="2">
    <source>
        <dbReference type="ARBA" id="ARBA00022801"/>
    </source>
</evidence>
<name>L8GIM9_ACACF</name>
<dbReference type="Proteomes" id="UP000011083">
    <property type="component" value="Unassembled WGS sequence"/>
</dbReference>
<accession>L8GIM9</accession>
<dbReference type="GeneID" id="14912508"/>
<dbReference type="InterPro" id="IPR057670">
    <property type="entry name" value="SH3_retrovirus"/>
</dbReference>
<proteinExistence type="predicted"/>
<feature type="region of interest" description="Disordered" evidence="3">
    <location>
        <begin position="308"/>
        <end position="327"/>
    </location>
</feature>
<dbReference type="EMBL" id="KB008136">
    <property type="protein sequence ID" value="ELR12031.1"/>
    <property type="molecule type" value="Genomic_DNA"/>
</dbReference>
<evidence type="ECO:0000313" key="5">
    <source>
        <dbReference type="EMBL" id="ELR12031.1"/>
    </source>
</evidence>
<feature type="compositionally biased region" description="Basic and acidic residues" evidence="3">
    <location>
        <begin position="413"/>
        <end position="422"/>
    </location>
</feature>
<protein>
    <submittedName>
        <fullName evidence="5">Integrase core domain containing protein</fullName>
    </submittedName>
</protein>
<gene>
    <name evidence="5" type="ORF">ACA1_353230</name>
</gene>
<dbReference type="PROSITE" id="PS50994">
    <property type="entry name" value="INTEGRASE"/>
    <property type="match status" value="1"/>
</dbReference>
<dbReference type="CDD" id="cd09272">
    <property type="entry name" value="RNase_HI_RT_Ty1"/>
    <property type="match status" value="1"/>
</dbReference>
<evidence type="ECO:0000256" key="1">
    <source>
        <dbReference type="ARBA" id="ARBA00022723"/>
    </source>
</evidence>
<evidence type="ECO:0000313" key="6">
    <source>
        <dbReference type="Proteomes" id="UP000011083"/>
    </source>
</evidence>
<dbReference type="GO" id="GO:0015074">
    <property type="term" value="P:DNA integration"/>
    <property type="evidence" value="ECO:0007669"/>
    <property type="project" value="InterPro"/>
</dbReference>
<evidence type="ECO:0000259" key="4">
    <source>
        <dbReference type="PROSITE" id="PS50994"/>
    </source>
</evidence>
<feature type="domain" description="Integrase catalytic" evidence="4">
    <location>
        <begin position="73"/>
        <end position="234"/>
    </location>
</feature>
<dbReference type="InterPro" id="IPR036397">
    <property type="entry name" value="RNaseH_sf"/>
</dbReference>
<dbReference type="RefSeq" id="XP_004334044.1">
    <property type="nucleotide sequence ID" value="XM_004333996.1"/>
</dbReference>
<dbReference type="InterPro" id="IPR013103">
    <property type="entry name" value="RVT_2"/>
</dbReference>
<dbReference type="VEuPathDB" id="AmoebaDB:ACA1_353230"/>
<dbReference type="OMA" id="SAHAHIC"/>
<dbReference type="GO" id="GO:0046872">
    <property type="term" value="F:metal ion binding"/>
    <property type="evidence" value="ECO:0007669"/>
    <property type="project" value="UniProtKB-KW"/>
</dbReference>
<dbReference type="KEGG" id="acan:ACA1_353230"/>
<dbReference type="GO" id="GO:0016787">
    <property type="term" value="F:hydrolase activity"/>
    <property type="evidence" value="ECO:0007669"/>
    <property type="project" value="UniProtKB-KW"/>
</dbReference>
<keyword evidence="1" id="KW-0479">Metal-binding</keyword>
<dbReference type="InterPro" id="IPR039537">
    <property type="entry name" value="Retrotran_Ty1/copia-like"/>
</dbReference>
<dbReference type="Pfam" id="PF07727">
    <property type="entry name" value="RVT_2"/>
    <property type="match status" value="1"/>
</dbReference>
<dbReference type="GO" id="GO:0003676">
    <property type="term" value="F:nucleic acid binding"/>
    <property type="evidence" value="ECO:0007669"/>
    <property type="project" value="InterPro"/>
</dbReference>
<dbReference type="Pfam" id="PF25597">
    <property type="entry name" value="SH3_retrovirus"/>
    <property type="match status" value="1"/>
</dbReference>
<dbReference type="Gene3D" id="3.30.420.10">
    <property type="entry name" value="Ribonuclease H-like superfamily/Ribonuclease H"/>
    <property type="match status" value="1"/>
</dbReference>
<dbReference type="PANTHER" id="PTHR42648">
    <property type="entry name" value="TRANSPOSASE, PUTATIVE-RELATED"/>
    <property type="match status" value="1"/>
</dbReference>
<dbReference type="InterPro" id="IPR001584">
    <property type="entry name" value="Integrase_cat-core"/>
</dbReference>
<dbReference type="PANTHER" id="PTHR42648:SF28">
    <property type="entry name" value="TRANSPOSON-ENCODED PROTEIN WITH RIBONUCLEASE H-LIKE AND RETROVIRUS ZINC FINGER-LIKE DOMAINS"/>
    <property type="match status" value="1"/>
</dbReference>
<dbReference type="AlphaFoldDB" id="L8GIM9"/>
<reference evidence="5 6" key="1">
    <citation type="journal article" date="2013" name="Genome Biol.">
        <title>Genome of Acanthamoeba castellanii highlights extensive lateral gene transfer and early evolution of tyrosine kinase signaling.</title>
        <authorList>
            <person name="Clarke M."/>
            <person name="Lohan A.J."/>
            <person name="Liu B."/>
            <person name="Lagkouvardos I."/>
            <person name="Roy S."/>
            <person name="Zafar N."/>
            <person name="Bertelli C."/>
            <person name="Schilde C."/>
            <person name="Kianianmomeni A."/>
            <person name="Burglin T.R."/>
            <person name="Frech C."/>
            <person name="Turcotte B."/>
            <person name="Kopec K.O."/>
            <person name="Synnott J.M."/>
            <person name="Choo C."/>
            <person name="Paponov I."/>
            <person name="Finkler A."/>
            <person name="Soon Heng Tan C."/>
            <person name="Hutchins A.P."/>
            <person name="Weinmeier T."/>
            <person name="Rattei T."/>
            <person name="Chu J.S."/>
            <person name="Gimenez G."/>
            <person name="Irimia M."/>
            <person name="Rigden D.J."/>
            <person name="Fitzpatrick D.A."/>
            <person name="Lorenzo-Morales J."/>
            <person name="Bateman A."/>
            <person name="Chiu C.H."/>
            <person name="Tang P."/>
            <person name="Hegemann P."/>
            <person name="Fromm H."/>
            <person name="Raoult D."/>
            <person name="Greub G."/>
            <person name="Miranda-Saavedra D."/>
            <person name="Chen N."/>
            <person name="Nash P."/>
            <person name="Ginger M.L."/>
            <person name="Horn M."/>
            <person name="Schaap P."/>
            <person name="Caler L."/>
            <person name="Loftus B."/>
        </authorList>
    </citation>
    <scope>NUCLEOTIDE SEQUENCE [LARGE SCALE GENOMIC DNA]</scope>
    <source>
        <strain evidence="5 6">Neff</strain>
    </source>
</reference>
<feature type="region of interest" description="Disordered" evidence="3">
    <location>
        <begin position="413"/>
        <end position="441"/>
    </location>
</feature>
<dbReference type="OrthoDB" id="1645289at2759"/>
<dbReference type="STRING" id="1257118.L8GIM9"/>
<keyword evidence="2" id="KW-0378">Hydrolase</keyword>
<organism evidence="5 6">
    <name type="scientific">Acanthamoeba castellanii (strain ATCC 30010 / Neff)</name>
    <dbReference type="NCBI Taxonomy" id="1257118"/>
    <lineage>
        <taxon>Eukaryota</taxon>
        <taxon>Amoebozoa</taxon>
        <taxon>Discosea</taxon>
        <taxon>Longamoebia</taxon>
        <taxon>Centramoebida</taxon>
        <taxon>Acanthamoebidae</taxon>
        <taxon>Acanthamoeba</taxon>
    </lineage>
</organism>
<dbReference type="SUPFAM" id="SSF56672">
    <property type="entry name" value="DNA/RNA polymerases"/>
    <property type="match status" value="1"/>
</dbReference>
<dbReference type="InterPro" id="IPR012337">
    <property type="entry name" value="RNaseH-like_sf"/>
</dbReference>
<keyword evidence="6" id="KW-1185">Reference proteome</keyword>
<dbReference type="InterPro" id="IPR043502">
    <property type="entry name" value="DNA/RNA_pol_sf"/>
</dbReference>
<sequence length="884" mass="99100">MLVASLRIDMAPGERALTVKAPPVDMELLHRRLGHISERRVRASTGAAEIVTRGDSVEQCEVCIRAKQTRAPIGAGPTQRAETVMELVHSDLCGPLAETPGGRRYFVSFIDDYTRAKTGLTSAFDDYLRAAPGGRKCRYLRSDQGGEYMGRKFQDLLRANGVTHVPVSSHAPELNGVAERFNRTALTMVRAYLAESSVKEELWGEALYTAVHVLNRTCDATTVQTPFERWFGKPATLVHVRVFGCRAFALDHRDKRSKLGSQARAATYLGPASEHNHTHRLLLDDTEKVIITRDVIFQERVMPAKRVATPPGSETVDNGERHIKPPNVRLYKVPPTTKGIRAAKKTGRGRIDLHDGAIGANRVDLAQQDDTVDTDHTRATRQRFDALRELSRLGDPPDDVDMPDLYDPDLRRALTTDSRGDTEINPAPNAPRRSQRTRTPNVRLQELASIASEAPKTPNSYKDALASPDAARWQKAMQEEFEALMRNGTYVLVPLLQGRKPIGARWLYKVKLHADGSIDRYKARWHLLSCRIRIENLRLLLAFANARNLEIHQVDVDTAFLHAKLTEEIYISQPEGFVNKQRPHHVGRLLKSLYGLKQVLLEWNRAIDAHLRKSHFEPTDLDLCIYICQGHHLAIVALYVDDCTIIAHKSKLRGVKHIIAYGFPIKDLGEATSCGKIDNILATFGLTNSKLVSTLMLLNLQLPVDTKQHDTFEYHSAIGMLFCFANNFGPEHVTAVKRIMRYLAGTANLAICYSRDLYDNRDVATHVPIGYCNADWGNIEVNHRSVSSVIFIFCRGTISWSVKTQKCVVLSSTEAELNAISEAMRQALYVRKHLLALGVDTQQPLSLFNDNQSTLAIVDILSGTYHSCMKHYNIKLMHLCDMTS</sequence>
<dbReference type="SUPFAM" id="SSF53098">
    <property type="entry name" value="Ribonuclease H-like"/>
    <property type="match status" value="1"/>
</dbReference>